<dbReference type="InterPro" id="IPR008969">
    <property type="entry name" value="CarboxyPept-like_regulatory"/>
</dbReference>
<dbReference type="EMBL" id="JAYFUL010000079">
    <property type="protein sequence ID" value="MEA5260972.1"/>
    <property type="molecule type" value="Genomic_DNA"/>
</dbReference>
<dbReference type="Pfam" id="PF20943">
    <property type="entry name" value="DUF4785_3rd"/>
    <property type="match status" value="1"/>
</dbReference>
<dbReference type="RefSeq" id="WP_323253964.1">
    <property type="nucleotide sequence ID" value="NZ_JAYFUL010000079.1"/>
</dbReference>
<dbReference type="SUPFAM" id="SSF53474">
    <property type="entry name" value="alpha/beta-Hydrolases"/>
    <property type="match status" value="1"/>
</dbReference>
<evidence type="ECO:0000313" key="4">
    <source>
        <dbReference type="EMBL" id="MEA5260972.1"/>
    </source>
</evidence>
<accession>A0ABU5QV44</accession>
<dbReference type="Gene3D" id="3.40.50.1820">
    <property type="entry name" value="alpha/beta hydrolase"/>
    <property type="match status" value="1"/>
</dbReference>
<feature type="chain" id="PRO_5047495339" evidence="1">
    <location>
        <begin position="32"/>
        <end position="1250"/>
    </location>
</feature>
<dbReference type="Pfam" id="PF06028">
    <property type="entry name" value="DUF915"/>
    <property type="match status" value="1"/>
</dbReference>
<name>A0ABU5QV44_9BACT</name>
<dbReference type="NCBIfam" id="TIGR04183">
    <property type="entry name" value="Por_Secre_tail"/>
    <property type="match status" value="1"/>
</dbReference>
<dbReference type="Proteomes" id="UP001304671">
    <property type="component" value="Unassembled WGS sequence"/>
</dbReference>
<dbReference type="Pfam" id="PF13620">
    <property type="entry name" value="CarboxypepD_reg"/>
    <property type="match status" value="1"/>
</dbReference>
<dbReference type="SUPFAM" id="SSF49464">
    <property type="entry name" value="Carboxypeptidase regulatory domain-like"/>
    <property type="match status" value="1"/>
</dbReference>
<proteinExistence type="predicted"/>
<reference evidence="4 5" key="1">
    <citation type="submission" date="2023-12" db="EMBL/GenBank/DDBJ databases">
        <title>Novel species of the genus Arcicella isolated from rivers.</title>
        <authorList>
            <person name="Lu H."/>
        </authorList>
    </citation>
    <scope>NUCLEOTIDE SEQUENCE [LARGE SCALE GENOMIC DNA]</scope>
    <source>
        <strain evidence="4 5">LMG 21963</strain>
    </source>
</reference>
<keyword evidence="5" id="KW-1185">Reference proteome</keyword>
<dbReference type="Pfam" id="PF18962">
    <property type="entry name" value="Por_Secre_tail"/>
    <property type="match status" value="1"/>
</dbReference>
<dbReference type="Gene3D" id="2.60.40.1120">
    <property type="entry name" value="Carboxypeptidase-like, regulatory domain"/>
    <property type="match status" value="1"/>
</dbReference>
<organism evidence="4 5">
    <name type="scientific">Arcicella aquatica</name>
    <dbReference type="NCBI Taxonomy" id="217141"/>
    <lineage>
        <taxon>Bacteria</taxon>
        <taxon>Pseudomonadati</taxon>
        <taxon>Bacteroidota</taxon>
        <taxon>Cytophagia</taxon>
        <taxon>Cytophagales</taxon>
        <taxon>Flectobacillaceae</taxon>
        <taxon>Arcicella</taxon>
    </lineage>
</organism>
<keyword evidence="1" id="KW-0732">Signal</keyword>
<dbReference type="InterPro" id="IPR029058">
    <property type="entry name" value="AB_hydrolase_fold"/>
</dbReference>
<dbReference type="InterPro" id="IPR048295">
    <property type="entry name" value="DUF4785_C"/>
</dbReference>
<feature type="domain" description="DUF4785" evidence="3">
    <location>
        <begin position="723"/>
        <end position="812"/>
    </location>
</feature>
<gene>
    <name evidence="4" type="ORF">VB264_24450</name>
</gene>
<evidence type="ECO:0000259" key="3">
    <source>
        <dbReference type="Pfam" id="PF20943"/>
    </source>
</evidence>
<evidence type="ECO:0000313" key="5">
    <source>
        <dbReference type="Proteomes" id="UP001304671"/>
    </source>
</evidence>
<dbReference type="InterPro" id="IPR010315">
    <property type="entry name" value="DUF915_hydro-like"/>
</dbReference>
<comment type="caution">
    <text evidence="4">The sequence shown here is derived from an EMBL/GenBank/DDBJ whole genome shotgun (WGS) entry which is preliminary data.</text>
</comment>
<feature type="domain" description="Secretion system C-terminal sorting" evidence="2">
    <location>
        <begin position="1178"/>
        <end position="1249"/>
    </location>
</feature>
<evidence type="ECO:0000256" key="1">
    <source>
        <dbReference type="SAM" id="SignalP"/>
    </source>
</evidence>
<protein>
    <submittedName>
        <fullName evidence="4">Carboxypeptidase regulatory-like domain-containing protein</fullName>
    </submittedName>
</protein>
<evidence type="ECO:0000259" key="2">
    <source>
        <dbReference type="Pfam" id="PF18962"/>
    </source>
</evidence>
<sequence length="1250" mass="138915">MKLIFTLASKSRFFALIILCFSSLLHFKSKAQDSPKDYKNRRVAAAYSNEPQATDELFVEGTGYNYDQYLFRKDLPNGRMKLGVNITRFYTNAMQFDSQGFLTNAPELIKKGLIPAEAFLAINIFDVDDKSQYDGNGDGIADPEVDHVYVNGNLIKVNGKAKELSSGDQTWSTFSCYIPIEYLKFPTRMGDKNTSPKAENIVEIDVDVPNTTYWAVQCDWVSIKIKNTIRPIVFVRGWSANSSATALKTWKPFMGFADRDGIPYHLATTIEPSGGIGSNSLLIKKEIILAKKKLGVQKVNIVAHSKGGLDSRLYLRSNYDVENLVQIGTPNHGSEFAAILNNEYSSEAFKNLDPDWLANHFNYLEEKQEKALYLKELNKETKIYQIVGNYRGILTRFDGDGVVSFERATLPWLAYYKNYPFDFGNLFGFGKLDLTKPINIINDGSFALGHNDLVESNEVYQRAIFLINSKIVTQTIKGGRLQSTESLQTPTVNTDTLAIVFLQAGKVKALGTSTYKAYLPITGVASFQGVLTNINASFSLKSPTGKIYNSSSTEYSFIEDFALHNFAITKAESGEWEITVKGGDADTPFTIKTIAQSTRKIVVSTEKYNYLPDEAITIKVNGLENNLPFTGGNGMVYLFKGTTKDSVQVFDDGLHNDEKANDGIYANKHAGFRETGFVSLVVKLQKGLESTFDEASVYIKALSGTFTDKYSEQVFDENYDNLYDSLQIKVGINVKIAGSYMVMGSLKDSKGNLLATASWNTNASPLAVGNHDAILNFNGEAIGRGIVDGPYILDDLVMIDNSNSNIVDSRDSAYITEPYKRLDFTRPPIQLTGKNTETPIDIDNDGDYDYLDIKIQVDVTQSGYYSVNAELLDSLQNSLNWAVNETYFYAGLNEITLRFSGEEINEKLANGPYLLTNLYFDSYYAAKTFFDVYKTSKYLFSNFTGNIITGKVKDSYTGLGVEDATVILKGTKLATVKTDKNGAYALAGLPNGYYTLEVQKDNYCPSKITKINYLQANIDTSLMVTSQKIALHTSKEIQICQGDSIKFALPTGLTNYKWSTGSTNAGITVKNAGTFYATALKEECQIKSDTVRITLAVVPKPTITTDGMITLTSSLADSYQWFNNNVIITGATNRTYVVNNSGKYSVKISKNGCSNISDYFNFIITAEEPKLNIIPVKMYPNPNNGSFWIEVPETLKTWQINVTDVKGSVVFTNKYTDNSKVYVDTALPTGIYLISITSERKHQVIKFVVK</sequence>
<feature type="signal peptide" evidence="1">
    <location>
        <begin position="1"/>
        <end position="31"/>
    </location>
</feature>
<dbReference type="NCBIfam" id="NF041940">
    <property type="entry name" value="choice_anch_X"/>
    <property type="match status" value="1"/>
</dbReference>
<dbReference type="InterPro" id="IPR026444">
    <property type="entry name" value="Secre_tail"/>
</dbReference>